<gene>
    <name evidence="2" type="ORF">QM480_04595</name>
</gene>
<organism evidence="2 3">
    <name type="scientific">Flectobacillus longus</name>
    <dbReference type="NCBI Taxonomy" id="2984207"/>
    <lineage>
        <taxon>Bacteria</taxon>
        <taxon>Pseudomonadati</taxon>
        <taxon>Bacteroidota</taxon>
        <taxon>Cytophagia</taxon>
        <taxon>Cytophagales</taxon>
        <taxon>Flectobacillaceae</taxon>
        <taxon>Flectobacillus</taxon>
    </lineage>
</organism>
<evidence type="ECO:0008006" key="4">
    <source>
        <dbReference type="Google" id="ProtNLM"/>
    </source>
</evidence>
<proteinExistence type="predicted"/>
<keyword evidence="3" id="KW-1185">Reference proteome</keyword>
<dbReference type="RefSeq" id="WP_283368865.1">
    <property type="nucleotide sequence ID" value="NZ_JASHID010000003.1"/>
</dbReference>
<dbReference type="PROSITE" id="PS51257">
    <property type="entry name" value="PROKAR_LIPOPROTEIN"/>
    <property type="match status" value="1"/>
</dbReference>
<protein>
    <recommendedName>
        <fullName evidence="4">DUF4136 domain-containing protein</fullName>
    </recommendedName>
</protein>
<keyword evidence="1" id="KW-0732">Signal</keyword>
<comment type="caution">
    <text evidence="2">The sequence shown here is derived from an EMBL/GenBank/DDBJ whole genome shotgun (WGS) entry which is preliminary data.</text>
</comment>
<feature type="chain" id="PRO_5045054499" description="DUF4136 domain-containing protein" evidence="1">
    <location>
        <begin position="23"/>
        <end position="196"/>
    </location>
</feature>
<evidence type="ECO:0000313" key="3">
    <source>
        <dbReference type="Proteomes" id="UP001236569"/>
    </source>
</evidence>
<evidence type="ECO:0000313" key="2">
    <source>
        <dbReference type="EMBL" id="MDI9863588.1"/>
    </source>
</evidence>
<dbReference type="Proteomes" id="UP001236569">
    <property type="component" value="Unassembled WGS sequence"/>
</dbReference>
<accession>A0ABT6YJ43</accession>
<sequence length="196" mass="22099">MNRLILKFALYSFIVSTLTSCALTNSVQSINYSPSLTISDKLPSSKQVKLEPMKDERGYDDERIIFYKKNMYSQTMSGTYLAENPVTEILLNAIENGLKEKGIQYNSQHEDLILKSWLIKLDCEAISGFASVQMIPEITVKFQLLDNNNKVIWTDILVGKVKTKGGSFKEFMPPAIDALVMKLVENQAFLNAISTN</sequence>
<dbReference type="EMBL" id="JASHID010000003">
    <property type="protein sequence ID" value="MDI9863588.1"/>
    <property type="molecule type" value="Genomic_DNA"/>
</dbReference>
<reference evidence="2 3" key="1">
    <citation type="submission" date="2023-05" db="EMBL/GenBank/DDBJ databases">
        <title>Novel species of genus Flectobacillus isolated from stream in China.</title>
        <authorList>
            <person name="Lu H."/>
        </authorList>
    </citation>
    <scope>NUCLEOTIDE SEQUENCE [LARGE SCALE GENOMIC DNA]</scope>
    <source>
        <strain evidence="2 3">DC10W</strain>
    </source>
</reference>
<feature type="signal peptide" evidence="1">
    <location>
        <begin position="1"/>
        <end position="22"/>
    </location>
</feature>
<name>A0ABT6YJ43_9BACT</name>
<evidence type="ECO:0000256" key="1">
    <source>
        <dbReference type="SAM" id="SignalP"/>
    </source>
</evidence>